<dbReference type="Gene3D" id="3.40.50.1010">
    <property type="entry name" value="5'-nuclease"/>
    <property type="match status" value="1"/>
</dbReference>
<dbReference type="InterPro" id="IPR050556">
    <property type="entry name" value="Type_II_TA_system_RNase"/>
</dbReference>
<evidence type="ECO:0000256" key="3">
    <source>
        <dbReference type="ARBA" id="ARBA00022722"/>
    </source>
</evidence>
<evidence type="ECO:0000256" key="7">
    <source>
        <dbReference type="ARBA" id="ARBA00038093"/>
    </source>
</evidence>
<dbReference type="InterPro" id="IPR029060">
    <property type="entry name" value="PIN-like_dom_sf"/>
</dbReference>
<proteinExistence type="inferred from homology"/>
<comment type="cofactor">
    <cofactor evidence="1">
        <name>Mg(2+)</name>
        <dbReference type="ChEBI" id="CHEBI:18420"/>
    </cofactor>
</comment>
<dbReference type="PANTHER" id="PTHR33653">
    <property type="entry name" value="RIBONUCLEASE VAPC2"/>
    <property type="match status" value="1"/>
</dbReference>
<dbReference type="CDD" id="cd18752">
    <property type="entry name" value="PIN_VapC4-5_FitB-like"/>
    <property type="match status" value="1"/>
</dbReference>
<evidence type="ECO:0000256" key="6">
    <source>
        <dbReference type="ARBA" id="ARBA00022842"/>
    </source>
</evidence>
<dbReference type="InterPro" id="IPR002716">
    <property type="entry name" value="PIN_dom"/>
</dbReference>
<evidence type="ECO:0000256" key="4">
    <source>
        <dbReference type="ARBA" id="ARBA00022723"/>
    </source>
</evidence>
<comment type="caution">
    <text evidence="9">The sequence shown here is derived from an EMBL/GenBank/DDBJ whole genome shotgun (WGS) entry which is preliminary data.</text>
</comment>
<accession>A0A286TUI9</accession>
<dbReference type="GO" id="GO:0016787">
    <property type="term" value="F:hydrolase activity"/>
    <property type="evidence" value="ECO:0007669"/>
    <property type="project" value="UniProtKB-KW"/>
</dbReference>
<evidence type="ECO:0000256" key="5">
    <source>
        <dbReference type="ARBA" id="ARBA00022801"/>
    </source>
</evidence>
<reference evidence="10" key="1">
    <citation type="journal article" date="2017" name="Environ. Microbiol. Rep.">
        <title>Genetic Diversity of Marine Anaerobic Ammonium-Oxidizing Bacteria as Revealed by Genomic and Proteomic Analyses of 'Candidatus Scalindua japonica'.</title>
        <authorList>
            <person name="Oshiki M."/>
            <person name="Mizuto K."/>
            <person name="Kimura Z."/>
            <person name="Kindaichi T."/>
            <person name="Satoh H."/>
            <person name="Okabe S."/>
        </authorList>
    </citation>
    <scope>NUCLEOTIDE SEQUENCE [LARGE SCALE GENOMIC DNA]</scope>
    <source>
        <strain evidence="10">husup-a2</strain>
    </source>
</reference>
<dbReference type="GO" id="GO:0046872">
    <property type="term" value="F:metal ion binding"/>
    <property type="evidence" value="ECO:0007669"/>
    <property type="project" value="UniProtKB-KW"/>
</dbReference>
<dbReference type="GO" id="GO:0004518">
    <property type="term" value="F:nuclease activity"/>
    <property type="evidence" value="ECO:0007669"/>
    <property type="project" value="UniProtKB-KW"/>
</dbReference>
<sequence length="134" mass="15166">MYLFDTDTITGVLKKSPFPGLVKKLQKLKKSNQFISTITISEIVYGAYKSARPDYHIERLEELLLPAVNILLFDTKASYICGRLRAELQQKGMALSLADLQIASIAIANDLILITGNTKHFKRIDILQIDNWLK</sequence>
<keyword evidence="5" id="KW-0378">Hydrolase</keyword>
<evidence type="ECO:0000313" key="10">
    <source>
        <dbReference type="Proteomes" id="UP000218542"/>
    </source>
</evidence>
<dbReference type="Pfam" id="PF01850">
    <property type="entry name" value="PIN"/>
    <property type="match status" value="1"/>
</dbReference>
<evidence type="ECO:0000259" key="8">
    <source>
        <dbReference type="Pfam" id="PF01850"/>
    </source>
</evidence>
<keyword evidence="4" id="KW-0479">Metal-binding</keyword>
<keyword evidence="3" id="KW-0540">Nuclease</keyword>
<feature type="domain" description="PIN" evidence="8">
    <location>
        <begin position="2"/>
        <end position="126"/>
    </location>
</feature>
<dbReference type="RefSeq" id="WP_096892691.1">
    <property type="nucleotide sequence ID" value="NZ_BAOS01000004.1"/>
</dbReference>
<protein>
    <submittedName>
        <fullName evidence="9">Nucleic acid-binding protein</fullName>
    </submittedName>
</protein>
<gene>
    <name evidence="9" type="ORF">SCALIN_C04_0045</name>
</gene>
<dbReference type="AlphaFoldDB" id="A0A286TUI9"/>
<dbReference type="Proteomes" id="UP000218542">
    <property type="component" value="Unassembled WGS sequence"/>
</dbReference>
<dbReference type="EMBL" id="BAOS01000004">
    <property type="protein sequence ID" value="GAX59557.1"/>
    <property type="molecule type" value="Genomic_DNA"/>
</dbReference>
<keyword evidence="6" id="KW-0460">Magnesium</keyword>
<evidence type="ECO:0000256" key="2">
    <source>
        <dbReference type="ARBA" id="ARBA00022649"/>
    </source>
</evidence>
<dbReference type="SUPFAM" id="SSF88723">
    <property type="entry name" value="PIN domain-like"/>
    <property type="match status" value="1"/>
</dbReference>
<evidence type="ECO:0000256" key="1">
    <source>
        <dbReference type="ARBA" id="ARBA00001946"/>
    </source>
</evidence>
<organism evidence="9 10">
    <name type="scientific">Candidatus Scalindua japonica</name>
    <dbReference type="NCBI Taxonomy" id="1284222"/>
    <lineage>
        <taxon>Bacteria</taxon>
        <taxon>Pseudomonadati</taxon>
        <taxon>Planctomycetota</taxon>
        <taxon>Candidatus Brocadiia</taxon>
        <taxon>Candidatus Brocadiales</taxon>
        <taxon>Candidatus Scalinduaceae</taxon>
        <taxon>Candidatus Scalindua</taxon>
    </lineage>
</organism>
<name>A0A286TUI9_9BACT</name>
<comment type="similarity">
    <text evidence="7">Belongs to the PINc/VapC protein family.</text>
</comment>
<dbReference type="OrthoDB" id="9796690at2"/>
<evidence type="ECO:0000313" key="9">
    <source>
        <dbReference type="EMBL" id="GAX59557.1"/>
    </source>
</evidence>
<keyword evidence="10" id="KW-1185">Reference proteome</keyword>
<dbReference type="PANTHER" id="PTHR33653:SF1">
    <property type="entry name" value="RIBONUCLEASE VAPC2"/>
    <property type="match status" value="1"/>
</dbReference>
<keyword evidence="2" id="KW-1277">Toxin-antitoxin system</keyword>